<feature type="signal peptide" evidence="1">
    <location>
        <begin position="1"/>
        <end position="27"/>
    </location>
</feature>
<sequence length="168" mass="20071">MKKFSLMSGIVLMIGVSTLSISTPVKAAPKDPISKYWEKVRGYMGYDDLQQKYQNDYNEHLKQQEKEDERIRVFLNDMKIQKKIKEQNTRIMKENQDRRKKEYQINKQKKLFLPSLETTEKKQPLDINKKKGNTTKFSEKISVKDIKEEIAKIKQKFFMKFFGTYTNE</sequence>
<evidence type="ECO:0000313" key="2">
    <source>
        <dbReference type="EMBL" id="PEN85549.1"/>
    </source>
</evidence>
<proteinExistence type="predicted"/>
<dbReference type="RefSeq" id="WP_098127576.1">
    <property type="nucleotide sequence ID" value="NZ_NUAN01000205.1"/>
</dbReference>
<accession>A0A9X6U704</accession>
<keyword evidence="1" id="KW-0732">Signal</keyword>
<name>A0A9X6U704_BACCE</name>
<comment type="caution">
    <text evidence="2">The sequence shown here is derived from an EMBL/GenBank/DDBJ whole genome shotgun (WGS) entry which is preliminary data.</text>
</comment>
<evidence type="ECO:0000256" key="1">
    <source>
        <dbReference type="SAM" id="SignalP"/>
    </source>
</evidence>
<evidence type="ECO:0000313" key="3">
    <source>
        <dbReference type="Proteomes" id="UP000220691"/>
    </source>
</evidence>
<reference evidence="2 3" key="1">
    <citation type="submission" date="2017-09" db="EMBL/GenBank/DDBJ databases">
        <title>Large-scale bioinformatics analysis of Bacillus genomes uncovers conserved roles of natural products in bacterial physiology.</title>
        <authorList>
            <consortium name="Agbiome Team Llc"/>
            <person name="Bleich R.M."/>
            <person name="Kirk G.J."/>
            <person name="Santa Maria K.C."/>
            <person name="Allen S.E."/>
            <person name="Farag S."/>
            <person name="Shank E.A."/>
            <person name="Bowers A."/>
        </authorList>
    </citation>
    <scope>NUCLEOTIDE SEQUENCE [LARGE SCALE GENOMIC DNA]</scope>
    <source>
        <strain evidence="2 3">AFS027647</strain>
    </source>
</reference>
<gene>
    <name evidence="2" type="ORF">CN553_26635</name>
</gene>
<organism evidence="2 3">
    <name type="scientific">Bacillus cereus</name>
    <dbReference type="NCBI Taxonomy" id="1396"/>
    <lineage>
        <taxon>Bacteria</taxon>
        <taxon>Bacillati</taxon>
        <taxon>Bacillota</taxon>
        <taxon>Bacilli</taxon>
        <taxon>Bacillales</taxon>
        <taxon>Bacillaceae</taxon>
        <taxon>Bacillus</taxon>
        <taxon>Bacillus cereus group</taxon>
    </lineage>
</organism>
<dbReference type="EMBL" id="NUAN01000205">
    <property type="protein sequence ID" value="PEN85549.1"/>
    <property type="molecule type" value="Genomic_DNA"/>
</dbReference>
<protein>
    <submittedName>
        <fullName evidence="2">Uncharacterized protein</fullName>
    </submittedName>
</protein>
<feature type="chain" id="PRO_5040771175" evidence="1">
    <location>
        <begin position="28"/>
        <end position="168"/>
    </location>
</feature>
<dbReference type="AlphaFoldDB" id="A0A9X6U704"/>
<dbReference type="Proteomes" id="UP000220691">
    <property type="component" value="Unassembled WGS sequence"/>
</dbReference>